<evidence type="ECO:0000256" key="4">
    <source>
        <dbReference type="SAM" id="SignalP"/>
    </source>
</evidence>
<gene>
    <name evidence="6" type="ORF">CCACVL1_15185</name>
</gene>
<evidence type="ECO:0000256" key="2">
    <source>
        <dbReference type="ARBA" id="ARBA00023157"/>
    </source>
</evidence>
<evidence type="ECO:0000313" key="7">
    <source>
        <dbReference type="Proteomes" id="UP000188268"/>
    </source>
</evidence>
<dbReference type="Proteomes" id="UP000188268">
    <property type="component" value="Unassembled WGS sequence"/>
</dbReference>
<dbReference type="InterPro" id="IPR006501">
    <property type="entry name" value="Pectinesterase_inhib_dom"/>
</dbReference>
<name>A0A1R3I3K2_COCAP</name>
<evidence type="ECO:0000313" key="6">
    <source>
        <dbReference type="EMBL" id="OMO77158.1"/>
    </source>
</evidence>
<sequence length="306" mass="32830">MKNFCTFLAFLFLLIVSVRSDIIQDSCDEAAKGDPNVKSDFCVASLRANPKSKTAATTEDLVPIAIEDAIATATATSSTISKLLQNTSLENFTRSCLEDCSELYSDAGSNLQSGGEAFKSKDFGTANADISAALDAPDTCEDGFKEKPELVSPLTKENQDMFQLTVIPLAFINMEIPVSHVTNLQGLAVVAMELALQNATNNISMIKELLLNNKTLSPSSLGCLSDCSLLYSDGVVKLVDAVGAFLTGHYANADAWVSAVMEGTATCEKGFQEMEEASPLTKENYSIFQLCDVALCIMNLVAFDVY</sequence>
<dbReference type="Gramene" id="OMO77158">
    <property type="protein sequence ID" value="OMO77158"/>
    <property type="gene ID" value="CCACVL1_15185"/>
</dbReference>
<comment type="caution">
    <text evidence="6">The sequence shown here is derived from an EMBL/GenBank/DDBJ whole genome shotgun (WGS) entry which is preliminary data.</text>
</comment>
<dbReference type="SMART" id="SM00856">
    <property type="entry name" value="PMEI"/>
    <property type="match status" value="2"/>
</dbReference>
<dbReference type="PANTHER" id="PTHR35357">
    <property type="entry name" value="OS02G0537100 PROTEIN"/>
    <property type="match status" value="1"/>
</dbReference>
<feature type="signal peptide" evidence="4">
    <location>
        <begin position="1"/>
        <end position="20"/>
    </location>
</feature>
<dbReference type="CDD" id="cd15795">
    <property type="entry name" value="PMEI-Pla_a_1_like"/>
    <property type="match status" value="2"/>
</dbReference>
<keyword evidence="2" id="KW-1015">Disulfide bond</keyword>
<dbReference type="FunFam" id="1.20.140.40:FF:000002">
    <property type="entry name" value="Putative invertase inhibitor"/>
    <property type="match status" value="2"/>
</dbReference>
<dbReference type="SUPFAM" id="SSF101148">
    <property type="entry name" value="Plant invertase/pectin methylesterase inhibitor"/>
    <property type="match status" value="2"/>
</dbReference>
<dbReference type="NCBIfam" id="TIGR01614">
    <property type="entry name" value="PME_inhib"/>
    <property type="match status" value="2"/>
</dbReference>
<dbReference type="STRING" id="210143.A0A1R3I3K2"/>
<dbReference type="Gene3D" id="1.20.140.40">
    <property type="entry name" value="Invertase/pectin methylesterase inhibitor family protein"/>
    <property type="match status" value="2"/>
</dbReference>
<accession>A0A1R3I3K2</accession>
<dbReference type="OMA" id="PLAFINM"/>
<keyword evidence="1 4" id="KW-0732">Signal</keyword>
<feature type="domain" description="Pectinesterase inhibitor" evidence="5">
    <location>
        <begin position="18"/>
        <end position="171"/>
    </location>
</feature>
<feature type="chain" id="PRO_5010323543" evidence="4">
    <location>
        <begin position="21"/>
        <end position="306"/>
    </location>
</feature>
<dbReference type="EMBL" id="AWWV01010787">
    <property type="protein sequence ID" value="OMO77158.1"/>
    <property type="molecule type" value="Genomic_DNA"/>
</dbReference>
<evidence type="ECO:0000259" key="5">
    <source>
        <dbReference type="SMART" id="SM00856"/>
    </source>
</evidence>
<comment type="similarity">
    <text evidence="3">Belongs to the PMEI family.</text>
</comment>
<dbReference type="GO" id="GO:0005576">
    <property type="term" value="C:extracellular region"/>
    <property type="evidence" value="ECO:0007669"/>
    <property type="project" value="UniProtKB-ARBA"/>
</dbReference>
<evidence type="ECO:0000256" key="3">
    <source>
        <dbReference type="ARBA" id="ARBA00038471"/>
    </source>
</evidence>
<dbReference type="Pfam" id="PF04043">
    <property type="entry name" value="PMEI"/>
    <property type="match status" value="2"/>
</dbReference>
<dbReference type="OrthoDB" id="1915198at2759"/>
<organism evidence="6 7">
    <name type="scientific">Corchorus capsularis</name>
    <name type="common">Jute</name>
    <dbReference type="NCBI Taxonomy" id="210143"/>
    <lineage>
        <taxon>Eukaryota</taxon>
        <taxon>Viridiplantae</taxon>
        <taxon>Streptophyta</taxon>
        <taxon>Embryophyta</taxon>
        <taxon>Tracheophyta</taxon>
        <taxon>Spermatophyta</taxon>
        <taxon>Magnoliopsida</taxon>
        <taxon>eudicotyledons</taxon>
        <taxon>Gunneridae</taxon>
        <taxon>Pentapetalae</taxon>
        <taxon>rosids</taxon>
        <taxon>malvids</taxon>
        <taxon>Malvales</taxon>
        <taxon>Malvaceae</taxon>
        <taxon>Grewioideae</taxon>
        <taxon>Apeibeae</taxon>
        <taxon>Corchorus</taxon>
    </lineage>
</organism>
<dbReference type="AlphaFoldDB" id="A0A1R3I3K2"/>
<reference evidence="6 7" key="1">
    <citation type="submission" date="2013-09" db="EMBL/GenBank/DDBJ databases">
        <title>Corchorus capsularis genome sequencing.</title>
        <authorList>
            <person name="Alam M."/>
            <person name="Haque M.S."/>
            <person name="Islam M.S."/>
            <person name="Emdad E.M."/>
            <person name="Islam M.M."/>
            <person name="Ahmed B."/>
            <person name="Halim A."/>
            <person name="Hossen Q.M.M."/>
            <person name="Hossain M.Z."/>
            <person name="Ahmed R."/>
            <person name="Khan M.M."/>
            <person name="Islam R."/>
            <person name="Rashid M.M."/>
            <person name="Khan S.A."/>
            <person name="Rahman M.S."/>
            <person name="Alam M."/>
        </authorList>
    </citation>
    <scope>NUCLEOTIDE SEQUENCE [LARGE SCALE GENOMIC DNA]</scope>
    <source>
        <strain evidence="7">cv. CVL-1</strain>
        <tissue evidence="6">Whole seedling</tissue>
    </source>
</reference>
<dbReference type="PANTHER" id="PTHR35357:SF17">
    <property type="entry name" value="PECTINESTERASE INHIBITOR 12"/>
    <property type="match status" value="1"/>
</dbReference>
<dbReference type="InterPro" id="IPR034088">
    <property type="entry name" value="Pla_a_1-like"/>
</dbReference>
<protein>
    <submittedName>
        <fullName evidence="6">Pectinesterase inhibitor</fullName>
    </submittedName>
</protein>
<keyword evidence="7" id="KW-1185">Reference proteome</keyword>
<dbReference type="InterPro" id="IPR035513">
    <property type="entry name" value="Invertase/methylesterase_inhib"/>
</dbReference>
<dbReference type="GO" id="GO:0004857">
    <property type="term" value="F:enzyme inhibitor activity"/>
    <property type="evidence" value="ECO:0007669"/>
    <property type="project" value="InterPro"/>
</dbReference>
<feature type="domain" description="Pectinesterase inhibitor" evidence="5">
    <location>
        <begin position="172"/>
        <end position="297"/>
    </location>
</feature>
<proteinExistence type="inferred from homology"/>
<evidence type="ECO:0000256" key="1">
    <source>
        <dbReference type="ARBA" id="ARBA00022729"/>
    </source>
</evidence>